<gene>
    <name evidence="9" type="ORF">A3E39_04040</name>
</gene>
<feature type="domain" description="VTT" evidence="8">
    <location>
        <begin position="45"/>
        <end position="170"/>
    </location>
</feature>
<keyword evidence="5 7" id="KW-1133">Transmembrane helix</keyword>
<evidence type="ECO:0000256" key="6">
    <source>
        <dbReference type="ARBA" id="ARBA00023136"/>
    </source>
</evidence>
<proteinExistence type="inferred from homology"/>
<accession>A0A1F7UM43</accession>
<dbReference type="InterPro" id="IPR032818">
    <property type="entry name" value="DedA-like"/>
</dbReference>
<dbReference type="EMBL" id="MGEH01000011">
    <property type="protein sequence ID" value="OGL79363.1"/>
    <property type="molecule type" value="Genomic_DNA"/>
</dbReference>
<comment type="subcellular location">
    <subcellularLocation>
        <location evidence="1 7">Cell membrane</location>
        <topology evidence="1 7">Multi-pass membrane protein</topology>
    </subcellularLocation>
</comment>
<dbReference type="PANTHER" id="PTHR30353:SF0">
    <property type="entry name" value="TRANSMEMBRANE PROTEIN"/>
    <property type="match status" value="1"/>
</dbReference>
<dbReference type="Proteomes" id="UP000176603">
    <property type="component" value="Unassembled WGS sequence"/>
</dbReference>
<dbReference type="PANTHER" id="PTHR30353">
    <property type="entry name" value="INNER MEMBRANE PROTEIN DEDA-RELATED"/>
    <property type="match status" value="1"/>
</dbReference>
<evidence type="ECO:0000259" key="8">
    <source>
        <dbReference type="Pfam" id="PF09335"/>
    </source>
</evidence>
<evidence type="ECO:0000256" key="4">
    <source>
        <dbReference type="ARBA" id="ARBA00022692"/>
    </source>
</evidence>
<comment type="caution">
    <text evidence="9">The sequence shown here is derived from an EMBL/GenBank/DDBJ whole genome shotgun (WGS) entry which is preliminary data.</text>
</comment>
<evidence type="ECO:0000313" key="10">
    <source>
        <dbReference type="Proteomes" id="UP000176603"/>
    </source>
</evidence>
<evidence type="ECO:0000256" key="2">
    <source>
        <dbReference type="ARBA" id="ARBA00010792"/>
    </source>
</evidence>
<feature type="transmembrane region" description="Helical" evidence="7">
    <location>
        <begin position="65"/>
        <end position="87"/>
    </location>
</feature>
<organism evidence="9 10">
    <name type="scientific">Candidatus Uhrbacteria bacterium RIFCSPHIGHO2_12_FULL_60_25</name>
    <dbReference type="NCBI Taxonomy" id="1802399"/>
    <lineage>
        <taxon>Bacteria</taxon>
        <taxon>Candidatus Uhriibacteriota</taxon>
    </lineage>
</organism>
<protein>
    <recommendedName>
        <fullName evidence="8">VTT domain-containing protein</fullName>
    </recommendedName>
</protein>
<keyword evidence="4 7" id="KW-0812">Transmembrane</keyword>
<dbReference type="STRING" id="1802399.A3E39_04040"/>
<reference evidence="9 10" key="1">
    <citation type="journal article" date="2016" name="Nat. Commun.">
        <title>Thousands of microbial genomes shed light on interconnected biogeochemical processes in an aquifer system.</title>
        <authorList>
            <person name="Anantharaman K."/>
            <person name="Brown C.T."/>
            <person name="Hug L.A."/>
            <person name="Sharon I."/>
            <person name="Castelle C.J."/>
            <person name="Probst A.J."/>
            <person name="Thomas B.C."/>
            <person name="Singh A."/>
            <person name="Wilkins M.J."/>
            <person name="Karaoz U."/>
            <person name="Brodie E.L."/>
            <person name="Williams K.H."/>
            <person name="Hubbard S.S."/>
            <person name="Banfield J.F."/>
        </authorList>
    </citation>
    <scope>NUCLEOTIDE SEQUENCE [LARGE SCALE GENOMIC DNA]</scope>
</reference>
<evidence type="ECO:0000256" key="7">
    <source>
        <dbReference type="RuleBase" id="RU367016"/>
    </source>
</evidence>
<evidence type="ECO:0000256" key="3">
    <source>
        <dbReference type="ARBA" id="ARBA00022475"/>
    </source>
</evidence>
<dbReference type="Pfam" id="PF09335">
    <property type="entry name" value="VTT_dom"/>
    <property type="match status" value="1"/>
</dbReference>
<feature type="transmembrane region" description="Helical" evidence="7">
    <location>
        <begin position="183"/>
        <end position="203"/>
    </location>
</feature>
<evidence type="ECO:0000256" key="5">
    <source>
        <dbReference type="ARBA" id="ARBA00022989"/>
    </source>
</evidence>
<dbReference type="GO" id="GO:0005886">
    <property type="term" value="C:plasma membrane"/>
    <property type="evidence" value="ECO:0007669"/>
    <property type="project" value="UniProtKB-SubCell"/>
</dbReference>
<evidence type="ECO:0000313" key="9">
    <source>
        <dbReference type="EMBL" id="OGL79363.1"/>
    </source>
</evidence>
<evidence type="ECO:0000256" key="1">
    <source>
        <dbReference type="ARBA" id="ARBA00004651"/>
    </source>
</evidence>
<feature type="transmembrane region" description="Helical" evidence="7">
    <location>
        <begin position="20"/>
        <end position="45"/>
    </location>
</feature>
<keyword evidence="6 7" id="KW-0472">Membrane</keyword>
<dbReference type="InterPro" id="IPR032816">
    <property type="entry name" value="VTT_dom"/>
</dbReference>
<dbReference type="AlphaFoldDB" id="A0A1F7UM43"/>
<feature type="transmembrane region" description="Helical" evidence="7">
    <location>
        <begin position="150"/>
        <end position="171"/>
    </location>
</feature>
<keyword evidence="3 7" id="KW-1003">Cell membrane</keyword>
<sequence length="211" mass="23696">MDLWQLINDFFIKLNKLDELIRWGGYTILAFIVFAETGLLVGFFLPGDSLLVTAGLFAGKGDLNILLLFVLLSLMAIVGDTTSYWFGRTTGPKIFSREKSFLFAKDHLHAARAFYDKYGAKTIVLARFMPIVRTFAPVVAGVAQMSYPTFVFYNIFGGVLWVGSMLSIGYFLGRSIPNIEEKIHIVIVVIIFLSILPGIIEYLKHRSRAVK</sequence>
<name>A0A1F7UM43_9BACT</name>
<comment type="similarity">
    <text evidence="2 7">Belongs to the DedA family.</text>
</comment>